<dbReference type="STRING" id="1776.BHQ18_27090"/>
<feature type="domain" description="SCP2" evidence="1">
    <location>
        <begin position="24"/>
        <end position="115"/>
    </location>
</feature>
<dbReference type="AlphaFoldDB" id="A0A1E3R8P9"/>
<dbReference type="Pfam" id="PF02036">
    <property type="entry name" value="SCP2"/>
    <property type="match status" value="1"/>
</dbReference>
<dbReference type="InterPro" id="IPR036527">
    <property type="entry name" value="SCP2_sterol-bd_dom_sf"/>
</dbReference>
<gene>
    <name evidence="2" type="ORF">BHQ18_27090</name>
</gene>
<proteinExistence type="predicted"/>
<comment type="caution">
    <text evidence="2">The sequence shown here is derived from an EMBL/GenBank/DDBJ whole genome shotgun (WGS) entry which is preliminary data.</text>
</comment>
<dbReference type="InterPro" id="IPR003033">
    <property type="entry name" value="SCP2_sterol-bd_dom"/>
</dbReference>
<dbReference type="SUPFAM" id="SSF55718">
    <property type="entry name" value="SCP-like"/>
    <property type="match status" value="1"/>
</dbReference>
<dbReference type="EMBL" id="MIHA01000032">
    <property type="protein sequence ID" value="ODQ86189.1"/>
    <property type="molecule type" value="Genomic_DNA"/>
</dbReference>
<accession>A0A1E3R8P9</accession>
<dbReference type="OrthoDB" id="4460378at2"/>
<keyword evidence="3" id="KW-1185">Reference proteome</keyword>
<reference evidence="3" key="1">
    <citation type="submission" date="2016-09" db="EMBL/GenBank/DDBJ databases">
        <authorList>
            <person name="Greninger A.L."/>
            <person name="Jerome K.R."/>
            <person name="Mcnair B."/>
            <person name="Wallis C."/>
            <person name="Fang F."/>
        </authorList>
    </citation>
    <scope>NUCLEOTIDE SEQUENCE [LARGE SCALE GENOMIC DNA]</scope>
    <source>
        <strain evidence="3">M6</strain>
    </source>
</reference>
<sequence>MSAVALMSPEWARAYRDLWNDSAEIRQGAKELSMLIEWRVQDANDQVSQLAITEGEAVYGGVQIEGRKPDFVLTATASVWHRVADGELGIANAISTRKIKFVGPIKVAMANMAVLGAGLRLVGQVDGLVWGD</sequence>
<name>A0A1E3R8P9_MYCFV</name>
<dbReference type="Gene3D" id="3.30.1050.10">
    <property type="entry name" value="SCP2 sterol-binding domain"/>
    <property type="match status" value="1"/>
</dbReference>
<evidence type="ECO:0000259" key="1">
    <source>
        <dbReference type="Pfam" id="PF02036"/>
    </source>
</evidence>
<dbReference type="Proteomes" id="UP000094053">
    <property type="component" value="Unassembled WGS sequence"/>
</dbReference>
<organism evidence="2 3">
    <name type="scientific">Mycolicibacterium flavescens</name>
    <name type="common">Mycobacterium flavescens</name>
    <dbReference type="NCBI Taxonomy" id="1776"/>
    <lineage>
        <taxon>Bacteria</taxon>
        <taxon>Bacillati</taxon>
        <taxon>Actinomycetota</taxon>
        <taxon>Actinomycetes</taxon>
        <taxon>Mycobacteriales</taxon>
        <taxon>Mycobacteriaceae</taxon>
        <taxon>Mycolicibacterium</taxon>
    </lineage>
</organism>
<dbReference type="RefSeq" id="WP_069416747.1">
    <property type="nucleotide sequence ID" value="NZ_JACKUL010000047.1"/>
</dbReference>
<evidence type="ECO:0000313" key="2">
    <source>
        <dbReference type="EMBL" id="ODQ86189.1"/>
    </source>
</evidence>
<evidence type="ECO:0000313" key="3">
    <source>
        <dbReference type="Proteomes" id="UP000094053"/>
    </source>
</evidence>
<protein>
    <submittedName>
        <fullName evidence="2">Sterol-binding protein</fullName>
    </submittedName>
</protein>